<protein>
    <recommendedName>
        <fullName evidence="2">Pyrroloquinoline quinone-dependent pyranose dehydrogenase beta-propeller domain-containing protein</fullName>
    </recommendedName>
</protein>
<reference evidence="3" key="1">
    <citation type="submission" date="2022-07" db="EMBL/GenBank/DDBJ databases">
        <title>Draft genome sequence of Zalerion maritima ATCC 34329, a (micro)plastics degrading marine fungus.</title>
        <authorList>
            <person name="Paco A."/>
            <person name="Goncalves M.F.M."/>
            <person name="Rocha-Santos T.A.P."/>
            <person name="Alves A."/>
        </authorList>
    </citation>
    <scope>NUCLEOTIDE SEQUENCE</scope>
    <source>
        <strain evidence="3">ATCC 34329</strain>
    </source>
</reference>
<evidence type="ECO:0000313" key="3">
    <source>
        <dbReference type="EMBL" id="KAJ2906431.1"/>
    </source>
</evidence>
<gene>
    <name evidence="3" type="ORF">MKZ38_001791</name>
</gene>
<evidence type="ECO:0000259" key="2">
    <source>
        <dbReference type="Pfam" id="PF22807"/>
    </source>
</evidence>
<accession>A0AAD5WUY3</accession>
<sequence length="297" mass="31730">MQQGGYDQTRILLVPKTDTSALLVSTGSDGNIDSPTAQIESIMSSPVDYTAGDVPGWGLRNSVGVGENPIDGGIAPGVHDDDPAEVLNYHGSISPNATNPVYAANFRYPDRFSVWDVNSLPANAGLGVGSRFAMDGAPGGSTDAVCQSDTEQATLVFPPHTAPLDIVLPSPATAWPHMSVSFHGSWNGSPPDGYRIGKIAFGEDEMPVASAEESDGAAEWIMANQNVNSCPNSCFRPVRLALDRKGRLFMSSDQSNEVYVFVYVLASKMRTTFEEEEEGMRAALPQCSSEEPPREVE</sequence>
<feature type="region of interest" description="Disordered" evidence="1">
    <location>
        <begin position="277"/>
        <end position="297"/>
    </location>
</feature>
<dbReference type="InterPro" id="IPR054539">
    <property type="entry name" value="Beta-prop_PDH"/>
</dbReference>
<evidence type="ECO:0000313" key="4">
    <source>
        <dbReference type="Proteomes" id="UP001201980"/>
    </source>
</evidence>
<organism evidence="3 4">
    <name type="scientific">Zalerion maritima</name>
    <dbReference type="NCBI Taxonomy" id="339359"/>
    <lineage>
        <taxon>Eukaryota</taxon>
        <taxon>Fungi</taxon>
        <taxon>Dikarya</taxon>
        <taxon>Ascomycota</taxon>
        <taxon>Pezizomycotina</taxon>
        <taxon>Sordariomycetes</taxon>
        <taxon>Lulworthiomycetidae</taxon>
        <taxon>Lulworthiales</taxon>
        <taxon>Lulworthiaceae</taxon>
        <taxon>Zalerion</taxon>
    </lineage>
</organism>
<proteinExistence type="predicted"/>
<feature type="domain" description="Pyrroloquinoline quinone-dependent pyranose dehydrogenase beta-propeller" evidence="2">
    <location>
        <begin position="1"/>
        <end position="261"/>
    </location>
</feature>
<dbReference type="Pfam" id="PF22807">
    <property type="entry name" value="TrAA12"/>
    <property type="match status" value="1"/>
</dbReference>
<keyword evidence="4" id="KW-1185">Reference proteome</keyword>
<evidence type="ECO:0000256" key="1">
    <source>
        <dbReference type="SAM" id="MobiDB-lite"/>
    </source>
</evidence>
<dbReference type="Proteomes" id="UP001201980">
    <property type="component" value="Unassembled WGS sequence"/>
</dbReference>
<dbReference type="AlphaFoldDB" id="A0AAD5WUY3"/>
<dbReference type="EMBL" id="JAKWBI020000014">
    <property type="protein sequence ID" value="KAJ2906431.1"/>
    <property type="molecule type" value="Genomic_DNA"/>
</dbReference>
<name>A0AAD5WUY3_9PEZI</name>
<comment type="caution">
    <text evidence="3">The sequence shown here is derived from an EMBL/GenBank/DDBJ whole genome shotgun (WGS) entry which is preliminary data.</text>
</comment>